<accession>A0A1F6XKH3</accession>
<dbReference type="STRING" id="1801773.A3A03_01600"/>
<evidence type="ECO:0000313" key="2">
    <source>
        <dbReference type="EMBL" id="OGI94542.1"/>
    </source>
</evidence>
<proteinExistence type="predicted"/>
<comment type="caution">
    <text evidence="2">The sequence shown here is derived from an EMBL/GenBank/DDBJ whole genome shotgun (WGS) entry which is preliminary data.</text>
</comment>
<dbReference type="EMBL" id="MFUX01000019">
    <property type="protein sequence ID" value="OGI94542.1"/>
    <property type="molecule type" value="Genomic_DNA"/>
</dbReference>
<gene>
    <name evidence="2" type="ORF">A3A03_01600</name>
</gene>
<sequence>MSRTRGARGGSELNRTLDAKPHALASTPATPKEKHSLHFWFGGGEISFEKGKGVFLSRFCPPSIRAVRGASIRTRQSENLFFLGERIFRFASADFRPQKGVWGMNAGGIPFWIFSAEFELAK</sequence>
<organism evidence="2 3">
    <name type="scientific">Candidatus Nomurabacteria bacterium RIFCSPLOWO2_01_FULL_40_18</name>
    <dbReference type="NCBI Taxonomy" id="1801773"/>
    <lineage>
        <taxon>Bacteria</taxon>
        <taxon>Candidatus Nomuraibacteriota</taxon>
    </lineage>
</organism>
<evidence type="ECO:0000313" key="3">
    <source>
        <dbReference type="Proteomes" id="UP000176629"/>
    </source>
</evidence>
<feature type="region of interest" description="Disordered" evidence="1">
    <location>
        <begin position="1"/>
        <end position="33"/>
    </location>
</feature>
<evidence type="ECO:0000256" key="1">
    <source>
        <dbReference type="SAM" id="MobiDB-lite"/>
    </source>
</evidence>
<name>A0A1F6XKH3_9BACT</name>
<reference evidence="2 3" key="1">
    <citation type="journal article" date="2016" name="Nat. Commun.">
        <title>Thousands of microbial genomes shed light on interconnected biogeochemical processes in an aquifer system.</title>
        <authorList>
            <person name="Anantharaman K."/>
            <person name="Brown C.T."/>
            <person name="Hug L.A."/>
            <person name="Sharon I."/>
            <person name="Castelle C.J."/>
            <person name="Probst A.J."/>
            <person name="Thomas B.C."/>
            <person name="Singh A."/>
            <person name="Wilkins M.J."/>
            <person name="Karaoz U."/>
            <person name="Brodie E.L."/>
            <person name="Williams K.H."/>
            <person name="Hubbard S.S."/>
            <person name="Banfield J.F."/>
        </authorList>
    </citation>
    <scope>NUCLEOTIDE SEQUENCE [LARGE SCALE GENOMIC DNA]</scope>
</reference>
<dbReference type="AlphaFoldDB" id="A0A1F6XKH3"/>
<dbReference type="Proteomes" id="UP000176629">
    <property type="component" value="Unassembled WGS sequence"/>
</dbReference>
<protein>
    <submittedName>
        <fullName evidence="2">Uncharacterized protein</fullName>
    </submittedName>
</protein>